<accession>A0A9K3N466</accession>
<evidence type="ECO:0000256" key="1">
    <source>
        <dbReference type="SAM" id="Phobius"/>
    </source>
</evidence>
<dbReference type="AlphaFoldDB" id="A0A9K3N466"/>
<protein>
    <submittedName>
        <fullName evidence="2">Uncharacterized protein</fullName>
    </submittedName>
</protein>
<evidence type="ECO:0000313" key="3">
    <source>
        <dbReference type="Proteomes" id="UP000215914"/>
    </source>
</evidence>
<evidence type="ECO:0000313" key="2">
    <source>
        <dbReference type="EMBL" id="KAF5785828.1"/>
    </source>
</evidence>
<name>A0A9K3N466_HELAN</name>
<feature type="transmembrane region" description="Helical" evidence="1">
    <location>
        <begin position="26"/>
        <end position="45"/>
    </location>
</feature>
<dbReference type="EMBL" id="MNCJ02000325">
    <property type="protein sequence ID" value="KAF5785828.1"/>
    <property type="molecule type" value="Genomic_DNA"/>
</dbReference>
<proteinExistence type="predicted"/>
<comment type="caution">
    <text evidence="2">The sequence shown here is derived from an EMBL/GenBank/DDBJ whole genome shotgun (WGS) entry which is preliminary data.</text>
</comment>
<dbReference type="Proteomes" id="UP000215914">
    <property type="component" value="Unassembled WGS sequence"/>
</dbReference>
<keyword evidence="1" id="KW-1133">Transmembrane helix</keyword>
<reference evidence="2" key="2">
    <citation type="submission" date="2020-06" db="EMBL/GenBank/DDBJ databases">
        <title>Helianthus annuus Genome sequencing and assembly Release 2.</title>
        <authorList>
            <person name="Gouzy J."/>
            <person name="Langlade N."/>
            <person name="Munos S."/>
        </authorList>
    </citation>
    <scope>NUCLEOTIDE SEQUENCE</scope>
    <source>
        <tissue evidence="2">Leaves</tissue>
    </source>
</reference>
<keyword evidence="1" id="KW-0812">Transmembrane</keyword>
<keyword evidence="1" id="KW-0472">Membrane</keyword>
<gene>
    <name evidence="2" type="ORF">HanXRQr2_Chr10g0433371</name>
</gene>
<reference evidence="2" key="1">
    <citation type="journal article" date="2017" name="Nature">
        <title>The sunflower genome provides insights into oil metabolism, flowering and Asterid evolution.</title>
        <authorList>
            <person name="Badouin H."/>
            <person name="Gouzy J."/>
            <person name="Grassa C.J."/>
            <person name="Murat F."/>
            <person name="Staton S.E."/>
            <person name="Cottret L."/>
            <person name="Lelandais-Briere C."/>
            <person name="Owens G.L."/>
            <person name="Carrere S."/>
            <person name="Mayjonade B."/>
            <person name="Legrand L."/>
            <person name="Gill N."/>
            <person name="Kane N.C."/>
            <person name="Bowers J.E."/>
            <person name="Hubner S."/>
            <person name="Bellec A."/>
            <person name="Berard A."/>
            <person name="Berges H."/>
            <person name="Blanchet N."/>
            <person name="Boniface M.C."/>
            <person name="Brunel D."/>
            <person name="Catrice O."/>
            <person name="Chaidir N."/>
            <person name="Claudel C."/>
            <person name="Donnadieu C."/>
            <person name="Faraut T."/>
            <person name="Fievet G."/>
            <person name="Helmstetter N."/>
            <person name="King M."/>
            <person name="Knapp S.J."/>
            <person name="Lai Z."/>
            <person name="Le Paslier M.C."/>
            <person name="Lippi Y."/>
            <person name="Lorenzon L."/>
            <person name="Mandel J.R."/>
            <person name="Marage G."/>
            <person name="Marchand G."/>
            <person name="Marquand E."/>
            <person name="Bret-Mestries E."/>
            <person name="Morien E."/>
            <person name="Nambeesan S."/>
            <person name="Nguyen T."/>
            <person name="Pegot-Espagnet P."/>
            <person name="Pouilly N."/>
            <person name="Raftis F."/>
            <person name="Sallet E."/>
            <person name="Schiex T."/>
            <person name="Thomas J."/>
            <person name="Vandecasteele C."/>
            <person name="Vares D."/>
            <person name="Vear F."/>
            <person name="Vautrin S."/>
            <person name="Crespi M."/>
            <person name="Mangin B."/>
            <person name="Burke J.M."/>
            <person name="Salse J."/>
            <person name="Munos S."/>
            <person name="Vincourt P."/>
            <person name="Rieseberg L.H."/>
            <person name="Langlade N.B."/>
        </authorList>
    </citation>
    <scope>NUCLEOTIDE SEQUENCE</scope>
    <source>
        <tissue evidence="2">Leaves</tissue>
    </source>
</reference>
<dbReference type="Gramene" id="mRNA:HanXRQr2_Chr10g0433371">
    <property type="protein sequence ID" value="mRNA:HanXRQr2_Chr10g0433371"/>
    <property type="gene ID" value="HanXRQr2_Chr10g0433371"/>
</dbReference>
<sequence>MEVGREIYSGAMCISKKKEDKEEGRFNALFFGMLCLGFLWALGWAQKILWFY</sequence>
<organism evidence="2 3">
    <name type="scientific">Helianthus annuus</name>
    <name type="common">Common sunflower</name>
    <dbReference type="NCBI Taxonomy" id="4232"/>
    <lineage>
        <taxon>Eukaryota</taxon>
        <taxon>Viridiplantae</taxon>
        <taxon>Streptophyta</taxon>
        <taxon>Embryophyta</taxon>
        <taxon>Tracheophyta</taxon>
        <taxon>Spermatophyta</taxon>
        <taxon>Magnoliopsida</taxon>
        <taxon>eudicotyledons</taxon>
        <taxon>Gunneridae</taxon>
        <taxon>Pentapetalae</taxon>
        <taxon>asterids</taxon>
        <taxon>campanulids</taxon>
        <taxon>Asterales</taxon>
        <taxon>Asteraceae</taxon>
        <taxon>Asteroideae</taxon>
        <taxon>Heliantheae alliance</taxon>
        <taxon>Heliantheae</taxon>
        <taxon>Helianthus</taxon>
    </lineage>
</organism>
<keyword evidence="3" id="KW-1185">Reference proteome</keyword>